<dbReference type="Gene3D" id="3.20.20.80">
    <property type="entry name" value="Glycosidases"/>
    <property type="match status" value="1"/>
</dbReference>
<evidence type="ECO:0000313" key="1">
    <source>
        <dbReference type="EMBL" id="GAA5065220.1"/>
    </source>
</evidence>
<name>A0AAV3US97_9EURY</name>
<protein>
    <recommendedName>
        <fullName evidence="3">Glycoside hydrolase</fullName>
    </recommendedName>
</protein>
<dbReference type="SUPFAM" id="SSF51445">
    <property type="entry name" value="(Trans)glycosidases"/>
    <property type="match status" value="1"/>
</dbReference>
<dbReference type="AlphaFoldDB" id="A0AAV3US97"/>
<sequence length="355" mass="41244">MGSNAIGTTLTSEDRTPVDIRGALYLPSRDFNFYQMWANYLPEIIERDLGYASRLGLNAIRTWVSYEFWLENPTKHRKAIEHFLTAASKRGINVLLSLFENVGTKPTHENLTNTDPQTATPVRSPSLKVIQNPKRWTKPHEFVQWFMNLHRNDERLLAIEVMNEPGWRNDVKKFAKDMFQTLLHNRGTIPLTVGATSLINSVDYLDWGSDILQFHYNYPSNKQIFRDLLQDYRELSSNIEQPIWLTEWQKIASFGWGNTNKKVDDWYPNYASLAPLLRKYSVDNFFWSLMLQPAYTQPMRRKGVLNGIFHEDGAVWSLEDAKAIKAMGGSNAFSGRERKEWPTWARSIKHPQSKI</sequence>
<gene>
    <name evidence="1" type="ORF">GCM10025751_55840</name>
</gene>
<dbReference type="InterPro" id="IPR017853">
    <property type="entry name" value="GH"/>
</dbReference>
<evidence type="ECO:0000313" key="2">
    <source>
        <dbReference type="Proteomes" id="UP001501729"/>
    </source>
</evidence>
<dbReference type="RefSeq" id="WP_227779054.1">
    <property type="nucleotide sequence ID" value="NZ_BAABKX010000030.1"/>
</dbReference>
<reference evidence="1 2" key="1">
    <citation type="journal article" date="2019" name="Int. J. Syst. Evol. Microbiol.">
        <title>The Global Catalogue of Microorganisms (GCM) 10K type strain sequencing project: providing services to taxonomists for standard genome sequencing and annotation.</title>
        <authorList>
            <consortium name="The Broad Institute Genomics Platform"/>
            <consortium name="The Broad Institute Genome Sequencing Center for Infectious Disease"/>
            <person name="Wu L."/>
            <person name="Ma J."/>
        </authorList>
    </citation>
    <scope>NUCLEOTIDE SEQUENCE [LARGE SCALE GENOMIC DNA]</scope>
    <source>
        <strain evidence="1 2">JCM 17504</strain>
    </source>
</reference>
<dbReference type="EMBL" id="BAABKX010000030">
    <property type="protein sequence ID" value="GAA5065220.1"/>
    <property type="molecule type" value="Genomic_DNA"/>
</dbReference>
<proteinExistence type="predicted"/>
<evidence type="ECO:0008006" key="3">
    <source>
        <dbReference type="Google" id="ProtNLM"/>
    </source>
</evidence>
<dbReference type="GeneID" id="68617197"/>
<dbReference type="Proteomes" id="UP001501729">
    <property type="component" value="Unassembled WGS sequence"/>
</dbReference>
<accession>A0AAV3US97</accession>
<comment type="caution">
    <text evidence="1">The sequence shown here is derived from an EMBL/GenBank/DDBJ whole genome shotgun (WGS) entry which is preliminary data.</text>
</comment>
<organism evidence="1 2">
    <name type="scientific">Haladaptatus pallidirubidus</name>
    <dbReference type="NCBI Taxonomy" id="1008152"/>
    <lineage>
        <taxon>Archaea</taxon>
        <taxon>Methanobacteriati</taxon>
        <taxon>Methanobacteriota</taxon>
        <taxon>Stenosarchaea group</taxon>
        <taxon>Halobacteria</taxon>
        <taxon>Halobacteriales</taxon>
        <taxon>Haladaptataceae</taxon>
        <taxon>Haladaptatus</taxon>
    </lineage>
</organism>
<keyword evidence="2" id="KW-1185">Reference proteome</keyword>